<dbReference type="RefSeq" id="WP_342831640.1">
    <property type="nucleotide sequence ID" value="NZ_JBANDC010000028.1"/>
</dbReference>
<reference evidence="2 3" key="1">
    <citation type="submission" date="2024-02" db="EMBL/GenBank/DDBJ databases">
        <title>Draft genome sequence of Collimonas sp. strain H4R21, an effective mineral-weathering bacterial strain isolated from the beech rhizosphere.</title>
        <authorList>
            <person name="Morin E."/>
            <person name="Uroz S."/>
            <person name="Leveau J.H.J."/>
            <person name="Kumar R."/>
            <person name="Rey M.W."/>
            <person name="Pham J."/>
        </authorList>
    </citation>
    <scope>NUCLEOTIDE SEQUENCE [LARGE SCALE GENOMIC DNA]</scope>
    <source>
        <strain evidence="2 3">H4R21</strain>
    </source>
</reference>
<protein>
    <submittedName>
        <fullName evidence="2">GPO family capsid scaffolding protein</fullName>
    </submittedName>
</protein>
<gene>
    <name evidence="2" type="ORF">V8G57_24805</name>
</gene>
<dbReference type="EMBL" id="JBANDC010000028">
    <property type="protein sequence ID" value="MEM4990632.1"/>
    <property type="molecule type" value="Genomic_DNA"/>
</dbReference>
<comment type="caution">
    <text evidence="2">The sequence shown here is derived from an EMBL/GenBank/DDBJ whole genome shotgun (WGS) entry which is preliminary data.</text>
</comment>
<feature type="region of interest" description="Disordered" evidence="1">
    <location>
        <begin position="273"/>
        <end position="293"/>
    </location>
</feature>
<dbReference type="InterPro" id="IPR009228">
    <property type="entry name" value="Capsid_scaffold_GpO"/>
</dbReference>
<organism evidence="2 3">
    <name type="scientific">Collimonas rhizosphaerae</name>
    <dbReference type="NCBI Taxonomy" id="3126357"/>
    <lineage>
        <taxon>Bacteria</taxon>
        <taxon>Pseudomonadati</taxon>
        <taxon>Pseudomonadota</taxon>
        <taxon>Betaproteobacteria</taxon>
        <taxon>Burkholderiales</taxon>
        <taxon>Oxalobacteraceae</taxon>
        <taxon>Collimonas</taxon>
    </lineage>
</organism>
<evidence type="ECO:0000313" key="3">
    <source>
        <dbReference type="Proteomes" id="UP001495910"/>
    </source>
</evidence>
<dbReference type="Pfam" id="PF05929">
    <property type="entry name" value="Phage_GPO"/>
    <property type="match status" value="1"/>
</dbReference>
<sequence length="293" mass="31670">MSPHFVETTMSKNTPAATKKSKFFRVAVEGATTDGRVIDRAFIQQMAANFDPDLYGARIWMEHLRSTWSNGEFKAYGDVTAVKAEEVTIGGTKKLALFAQISPTPELVAMNKARQKIYTSIEINPKFADTDQAYLVGLAVTDSPASLGTEVLSFAAQHPDSNPFTSRKQDPGNLFTAAVETALEFEEDPITEPEGIKLSDAVKAILKRFTSKTSADQMQFADITEAVSTLAAHVGENAEQYAAAVTRIETLETALKESNDAFAAFKQQIDSTDANATQRPAATGGDGALQAEF</sequence>
<keyword evidence="3" id="KW-1185">Reference proteome</keyword>
<evidence type="ECO:0000256" key="1">
    <source>
        <dbReference type="SAM" id="MobiDB-lite"/>
    </source>
</evidence>
<dbReference type="Proteomes" id="UP001495910">
    <property type="component" value="Unassembled WGS sequence"/>
</dbReference>
<evidence type="ECO:0000313" key="2">
    <source>
        <dbReference type="EMBL" id="MEM4990632.1"/>
    </source>
</evidence>
<name>A0ABU9Q334_9BURK</name>
<accession>A0ABU9Q334</accession>
<proteinExistence type="predicted"/>